<evidence type="ECO:0000313" key="2">
    <source>
        <dbReference type="EMBL" id="GJS73236.1"/>
    </source>
</evidence>
<dbReference type="InterPro" id="IPR013103">
    <property type="entry name" value="RVT_2"/>
</dbReference>
<evidence type="ECO:0000259" key="1">
    <source>
        <dbReference type="Pfam" id="PF07727"/>
    </source>
</evidence>
<dbReference type="EMBL" id="BQNB010010139">
    <property type="protein sequence ID" value="GJS73236.1"/>
    <property type="molecule type" value="Genomic_DNA"/>
</dbReference>
<reference evidence="2" key="1">
    <citation type="journal article" date="2022" name="Int. J. Mol. Sci.">
        <title>Draft Genome of Tanacetum Coccineum: Genomic Comparison of Closely Related Tanacetum-Family Plants.</title>
        <authorList>
            <person name="Yamashiro T."/>
            <person name="Shiraishi A."/>
            <person name="Nakayama K."/>
            <person name="Satake H."/>
        </authorList>
    </citation>
    <scope>NUCLEOTIDE SEQUENCE</scope>
</reference>
<dbReference type="Pfam" id="PF07727">
    <property type="entry name" value="RVT_2"/>
    <property type="match status" value="1"/>
</dbReference>
<reference evidence="2" key="2">
    <citation type="submission" date="2022-01" db="EMBL/GenBank/DDBJ databases">
        <authorList>
            <person name="Yamashiro T."/>
            <person name="Shiraishi A."/>
            <person name="Satake H."/>
            <person name="Nakayama K."/>
        </authorList>
    </citation>
    <scope>NUCLEOTIDE SEQUENCE</scope>
</reference>
<organism evidence="2 3">
    <name type="scientific">Tanacetum coccineum</name>
    <dbReference type="NCBI Taxonomy" id="301880"/>
    <lineage>
        <taxon>Eukaryota</taxon>
        <taxon>Viridiplantae</taxon>
        <taxon>Streptophyta</taxon>
        <taxon>Embryophyta</taxon>
        <taxon>Tracheophyta</taxon>
        <taxon>Spermatophyta</taxon>
        <taxon>Magnoliopsida</taxon>
        <taxon>eudicotyledons</taxon>
        <taxon>Gunneridae</taxon>
        <taxon>Pentapetalae</taxon>
        <taxon>asterids</taxon>
        <taxon>campanulids</taxon>
        <taxon>Asterales</taxon>
        <taxon>Asteraceae</taxon>
        <taxon>Asteroideae</taxon>
        <taxon>Anthemideae</taxon>
        <taxon>Anthemidinae</taxon>
        <taxon>Tanacetum</taxon>
    </lineage>
</organism>
<sequence>MLEPSWINAMQEEIHEFKRLRVWELVLCPDLVMLIKLKWIFKVKKDECGGVPKNKARLVAKGVRQEEGIDFEESFVPVARIEAIRIFIANATTKNMTIY</sequence>
<evidence type="ECO:0000313" key="3">
    <source>
        <dbReference type="Proteomes" id="UP001151760"/>
    </source>
</evidence>
<comment type="caution">
    <text evidence="2">The sequence shown here is derived from an EMBL/GenBank/DDBJ whole genome shotgun (WGS) entry which is preliminary data.</text>
</comment>
<proteinExistence type="predicted"/>
<feature type="domain" description="Reverse transcriptase Ty1/copia-type" evidence="1">
    <location>
        <begin position="21"/>
        <end position="98"/>
    </location>
</feature>
<accession>A0ABQ4Y7C9</accession>
<keyword evidence="3" id="KW-1185">Reference proteome</keyword>
<protein>
    <submittedName>
        <fullName evidence="2">Retrovirus-related pol polyprotein from transposon TNT 1-94</fullName>
    </submittedName>
</protein>
<name>A0ABQ4Y7C9_9ASTR</name>
<gene>
    <name evidence="2" type="ORF">Tco_0706077</name>
</gene>
<dbReference type="Proteomes" id="UP001151760">
    <property type="component" value="Unassembled WGS sequence"/>
</dbReference>